<evidence type="ECO:0000256" key="1">
    <source>
        <dbReference type="SAM" id="SignalP"/>
    </source>
</evidence>
<evidence type="ECO:0000313" key="3">
    <source>
        <dbReference type="Proteomes" id="UP000199600"/>
    </source>
</evidence>
<dbReference type="EMBL" id="FLQY01000401">
    <property type="protein sequence ID" value="SBT11227.1"/>
    <property type="molecule type" value="Genomic_DNA"/>
</dbReference>
<dbReference type="Proteomes" id="UP000199600">
    <property type="component" value="Unassembled WGS sequence"/>
</dbReference>
<reference evidence="2 3" key="1">
    <citation type="submission" date="2016-06" db="EMBL/GenBank/DDBJ databases">
        <authorList>
            <person name="Kjaerup R.B."/>
            <person name="Dalgaard T.S."/>
            <person name="Juul-Madsen H.R."/>
        </authorList>
    </citation>
    <scope>NUCLEOTIDE SEQUENCE [LARGE SCALE GENOMIC DNA]</scope>
    <source>
        <strain evidence="2">2</strain>
    </source>
</reference>
<sequence length="154" mass="16851">MRVSGQSVPYFSRCVLAGLLAIASTSAHAEQVVCHYTYGGETKRLVADPASSPYAIKGIQIGSYFRFRVVFTDKPADIASISIYTYADLDEGPVLIHQAIYPYPPTRSSDSRYGFSGLHFVYEPVRDGELQYWCAMTNPESSAPAGRPAASTVR</sequence>
<proteinExistence type="predicted"/>
<evidence type="ECO:0000313" key="2">
    <source>
        <dbReference type="EMBL" id="SBT11227.1"/>
    </source>
</evidence>
<feature type="signal peptide" evidence="1">
    <location>
        <begin position="1"/>
        <end position="29"/>
    </location>
</feature>
<name>A0A1A8Y2K2_9RHOO</name>
<organism evidence="2 3">
    <name type="scientific">Candidatus Propionivibrio aalborgensis</name>
    <dbReference type="NCBI Taxonomy" id="1860101"/>
    <lineage>
        <taxon>Bacteria</taxon>
        <taxon>Pseudomonadati</taxon>
        <taxon>Pseudomonadota</taxon>
        <taxon>Betaproteobacteria</taxon>
        <taxon>Rhodocyclales</taxon>
        <taxon>Rhodocyclaceae</taxon>
        <taxon>Propionivibrio</taxon>
    </lineage>
</organism>
<keyword evidence="3" id="KW-1185">Reference proteome</keyword>
<accession>A0A1A8Y2K2</accession>
<gene>
    <name evidence="2" type="ORF">PROAA_950017</name>
</gene>
<keyword evidence="1" id="KW-0732">Signal</keyword>
<dbReference type="RefSeq" id="WP_245664353.1">
    <property type="nucleotide sequence ID" value="NZ_FLQY01000401.1"/>
</dbReference>
<dbReference type="AlphaFoldDB" id="A0A1A8Y2K2"/>
<protein>
    <submittedName>
        <fullName evidence="2">Uncharacterized protein</fullName>
    </submittedName>
</protein>
<feature type="chain" id="PRO_5008381952" evidence="1">
    <location>
        <begin position="30"/>
        <end position="154"/>
    </location>
</feature>